<sequence>MRSDILLIILGMAVVTFVTRFGCLILFRQTGVPAFLEGWLKHVPTAILTALILPSLLLPKGYLDLSLQNHYLLAGIFASLVAYKSRSILATVGLGIILMFSLHWAGQTGLLSF</sequence>
<evidence type="ECO:0000313" key="3">
    <source>
        <dbReference type="Proteomes" id="UP000183997"/>
    </source>
</evidence>
<dbReference type="OrthoDB" id="7870017at2"/>
<keyword evidence="1" id="KW-1133">Transmembrane helix</keyword>
<dbReference type="InterPro" id="IPR008407">
    <property type="entry name" value="Brnchd-chn_aa_trnsp_AzlD"/>
</dbReference>
<evidence type="ECO:0000313" key="2">
    <source>
        <dbReference type="EMBL" id="SHJ92947.1"/>
    </source>
</evidence>
<accession>A0A1M6NBB1</accession>
<dbReference type="Pfam" id="PF05437">
    <property type="entry name" value="AzlD"/>
    <property type="match status" value="1"/>
</dbReference>
<dbReference type="Proteomes" id="UP000183997">
    <property type="component" value="Unassembled WGS sequence"/>
</dbReference>
<evidence type="ECO:0000256" key="1">
    <source>
        <dbReference type="SAM" id="Phobius"/>
    </source>
</evidence>
<keyword evidence="3" id="KW-1185">Reference proteome</keyword>
<gene>
    <name evidence="2" type="ORF">SAMN02745123_00026</name>
</gene>
<proteinExistence type="predicted"/>
<name>A0A1M6NBB1_9FIRM</name>
<keyword evidence="1" id="KW-0812">Transmembrane</keyword>
<dbReference type="RefSeq" id="WP_072910253.1">
    <property type="nucleotide sequence ID" value="NZ_FRAR01000004.1"/>
</dbReference>
<reference evidence="3" key="1">
    <citation type="submission" date="2016-11" db="EMBL/GenBank/DDBJ databases">
        <authorList>
            <person name="Varghese N."/>
            <person name="Submissions S."/>
        </authorList>
    </citation>
    <scope>NUCLEOTIDE SEQUENCE [LARGE SCALE GENOMIC DNA]</scope>
    <source>
        <strain evidence="3">DSM 10349</strain>
    </source>
</reference>
<organism evidence="2 3">
    <name type="scientific">Desulforamulus aeronauticus DSM 10349</name>
    <dbReference type="NCBI Taxonomy" id="1121421"/>
    <lineage>
        <taxon>Bacteria</taxon>
        <taxon>Bacillati</taxon>
        <taxon>Bacillota</taxon>
        <taxon>Clostridia</taxon>
        <taxon>Eubacteriales</taxon>
        <taxon>Peptococcaceae</taxon>
        <taxon>Desulforamulus</taxon>
    </lineage>
</organism>
<protein>
    <submittedName>
        <fullName evidence="2">Branched-chain amino acid transport protein</fullName>
    </submittedName>
</protein>
<dbReference type="EMBL" id="FRAR01000004">
    <property type="protein sequence ID" value="SHJ92947.1"/>
    <property type="molecule type" value="Genomic_DNA"/>
</dbReference>
<feature type="transmembrane region" description="Helical" evidence="1">
    <location>
        <begin position="6"/>
        <end position="27"/>
    </location>
</feature>
<feature type="transmembrane region" description="Helical" evidence="1">
    <location>
        <begin position="39"/>
        <end position="59"/>
    </location>
</feature>
<dbReference type="AlphaFoldDB" id="A0A1M6NBB1"/>
<feature type="transmembrane region" description="Helical" evidence="1">
    <location>
        <begin position="88"/>
        <end position="106"/>
    </location>
</feature>
<keyword evidence="1" id="KW-0472">Membrane</keyword>
<feature type="transmembrane region" description="Helical" evidence="1">
    <location>
        <begin position="65"/>
        <end position="83"/>
    </location>
</feature>
<dbReference type="STRING" id="1121421.SAMN02745123_00026"/>